<sequence length="473" mass="52800">MGGQLHIVLFPAMAYGHIIPTLDLAKLFTSRGLRATIITTHPFAPPVERARSSGHDIGLETLDFPPKNSSLPENIAGLDQITSPELLAKFFEATTLLRDPLERLLCDLNATCLVSDTFFPWTAGPAKALGIPRLVFHGTSCFALCAVEHMRIHEPHKSLSSESDVFVLPGLPHELTFVRSQVPSVDENNPFSRERERMRESDRESFGVVVNSFYELEPDYADHYKNVLGWKAWHVGPLLLQCSEEGDREKSRRGKESDIDEHKCLAWLDSKNPDSIVYVCFGSMVTFTRAQLHEMAAGLESSGHDFIWGLRQGNDEGDLLPKGFEERTRGKGLVIRGWAPQVTILGHEAVGAFVTHCGWNSTLEGVCAGVPMVTWPAFAEQFYNEKLVTEVLRVGVPVGSKKWERVGIEGVRREAVRAAVQKVMADEEMRRRAKDLREMAKRAVAEGGSSYEGLNALIEELRVYVPPLKYHNN</sequence>
<evidence type="ECO:0000259" key="6">
    <source>
        <dbReference type="Pfam" id="PF26168"/>
    </source>
</evidence>
<dbReference type="InterPro" id="IPR035595">
    <property type="entry name" value="UDP_glycos_trans_CS"/>
</dbReference>
<dbReference type="AlphaFoldDB" id="A0A5A7PVR0"/>
<dbReference type="FunFam" id="3.40.50.2000:FF:000047">
    <property type="entry name" value="Glycosyltransferase"/>
    <property type="match status" value="1"/>
</dbReference>
<dbReference type="Pfam" id="PF26168">
    <property type="entry name" value="Glyco_transf_N"/>
    <property type="match status" value="1"/>
</dbReference>
<evidence type="ECO:0000256" key="3">
    <source>
        <dbReference type="ARBA" id="ARBA00022679"/>
    </source>
</evidence>
<comment type="caution">
    <text evidence="7">The sequence shown here is derived from an EMBL/GenBank/DDBJ whole genome shotgun (WGS) entry which is preliminary data.</text>
</comment>
<evidence type="ECO:0000256" key="4">
    <source>
        <dbReference type="RuleBase" id="RU003718"/>
    </source>
</evidence>
<proteinExistence type="inferred from homology"/>
<dbReference type="PANTHER" id="PTHR48047">
    <property type="entry name" value="GLYCOSYLTRANSFERASE"/>
    <property type="match status" value="1"/>
</dbReference>
<dbReference type="Pfam" id="PF00201">
    <property type="entry name" value="UDPGT"/>
    <property type="match status" value="1"/>
</dbReference>
<reference evidence="8" key="1">
    <citation type="journal article" date="2019" name="Curr. Biol.">
        <title>Genome Sequence of Striga asiatica Provides Insight into the Evolution of Plant Parasitism.</title>
        <authorList>
            <person name="Yoshida S."/>
            <person name="Kim S."/>
            <person name="Wafula E.K."/>
            <person name="Tanskanen J."/>
            <person name="Kim Y.M."/>
            <person name="Honaas L."/>
            <person name="Yang Z."/>
            <person name="Spallek T."/>
            <person name="Conn C.E."/>
            <person name="Ichihashi Y."/>
            <person name="Cheong K."/>
            <person name="Cui S."/>
            <person name="Der J.P."/>
            <person name="Gundlach H."/>
            <person name="Jiao Y."/>
            <person name="Hori C."/>
            <person name="Ishida J.K."/>
            <person name="Kasahara H."/>
            <person name="Kiba T."/>
            <person name="Kim M.S."/>
            <person name="Koo N."/>
            <person name="Laohavisit A."/>
            <person name="Lee Y.H."/>
            <person name="Lumba S."/>
            <person name="McCourt P."/>
            <person name="Mortimer J.C."/>
            <person name="Mutuku J.M."/>
            <person name="Nomura T."/>
            <person name="Sasaki-Sekimoto Y."/>
            <person name="Seto Y."/>
            <person name="Wang Y."/>
            <person name="Wakatake T."/>
            <person name="Sakakibara H."/>
            <person name="Demura T."/>
            <person name="Yamaguchi S."/>
            <person name="Yoneyama K."/>
            <person name="Manabe R.I."/>
            <person name="Nelson D.C."/>
            <person name="Schulman A.H."/>
            <person name="Timko M.P."/>
            <person name="dePamphilis C.W."/>
            <person name="Choi D."/>
            <person name="Shirasu K."/>
        </authorList>
    </citation>
    <scope>NUCLEOTIDE SEQUENCE [LARGE SCALE GENOMIC DNA]</scope>
    <source>
        <strain evidence="8">cv. UVA1</strain>
    </source>
</reference>
<keyword evidence="8" id="KW-1185">Reference proteome</keyword>
<keyword evidence="2 4" id="KW-0328">Glycosyltransferase</keyword>
<keyword evidence="3 4" id="KW-0808">Transferase</keyword>
<dbReference type="EMBL" id="BKCP01005239">
    <property type="protein sequence ID" value="GER36953.1"/>
    <property type="molecule type" value="Genomic_DNA"/>
</dbReference>
<dbReference type="InterPro" id="IPR002213">
    <property type="entry name" value="UDP_glucos_trans"/>
</dbReference>
<comment type="similarity">
    <text evidence="1 4">Belongs to the UDP-glycosyltransferase family.</text>
</comment>
<dbReference type="PROSITE" id="PS00375">
    <property type="entry name" value="UDPGT"/>
    <property type="match status" value="1"/>
</dbReference>
<dbReference type="Gene3D" id="3.40.50.2000">
    <property type="entry name" value="Glycogen Phosphorylase B"/>
    <property type="match status" value="2"/>
</dbReference>
<organism evidence="7 8">
    <name type="scientific">Striga asiatica</name>
    <name type="common">Asiatic witchweed</name>
    <name type="synonym">Buchnera asiatica</name>
    <dbReference type="NCBI Taxonomy" id="4170"/>
    <lineage>
        <taxon>Eukaryota</taxon>
        <taxon>Viridiplantae</taxon>
        <taxon>Streptophyta</taxon>
        <taxon>Embryophyta</taxon>
        <taxon>Tracheophyta</taxon>
        <taxon>Spermatophyta</taxon>
        <taxon>Magnoliopsida</taxon>
        <taxon>eudicotyledons</taxon>
        <taxon>Gunneridae</taxon>
        <taxon>Pentapetalae</taxon>
        <taxon>asterids</taxon>
        <taxon>lamiids</taxon>
        <taxon>Lamiales</taxon>
        <taxon>Orobanchaceae</taxon>
        <taxon>Buchnereae</taxon>
        <taxon>Striga</taxon>
    </lineage>
</organism>
<dbReference type="OrthoDB" id="884626at2759"/>
<dbReference type="GO" id="GO:0035251">
    <property type="term" value="F:UDP-glucosyltransferase activity"/>
    <property type="evidence" value="ECO:0007669"/>
    <property type="project" value="TreeGrafter"/>
</dbReference>
<gene>
    <name evidence="7" type="ORF">STAS_13314</name>
</gene>
<dbReference type="InterPro" id="IPR058980">
    <property type="entry name" value="Glyco_transf_N"/>
</dbReference>
<evidence type="ECO:0000256" key="1">
    <source>
        <dbReference type="ARBA" id="ARBA00009995"/>
    </source>
</evidence>
<dbReference type="SUPFAM" id="SSF53756">
    <property type="entry name" value="UDP-Glycosyltransferase/glycogen phosphorylase"/>
    <property type="match status" value="1"/>
</dbReference>
<dbReference type="Proteomes" id="UP000325081">
    <property type="component" value="Unassembled WGS sequence"/>
</dbReference>
<accession>A0A5A7PVR0</accession>
<dbReference type="PANTHER" id="PTHR48047:SF45">
    <property type="entry name" value="SCOPOLETIN GLUCOSYLTRANSFERASE-LIKE"/>
    <property type="match status" value="1"/>
</dbReference>
<dbReference type="EC" id="2.4.1.-" evidence="5"/>
<evidence type="ECO:0000256" key="5">
    <source>
        <dbReference type="RuleBase" id="RU362057"/>
    </source>
</evidence>
<evidence type="ECO:0000313" key="7">
    <source>
        <dbReference type="EMBL" id="GER36953.1"/>
    </source>
</evidence>
<evidence type="ECO:0000256" key="2">
    <source>
        <dbReference type="ARBA" id="ARBA00022676"/>
    </source>
</evidence>
<evidence type="ECO:0000313" key="8">
    <source>
        <dbReference type="Proteomes" id="UP000325081"/>
    </source>
</evidence>
<name>A0A5A7PVR0_STRAF</name>
<protein>
    <recommendedName>
        <fullName evidence="5">Glycosyltransferase</fullName>
        <ecNumber evidence="5">2.4.1.-</ecNumber>
    </recommendedName>
</protein>
<dbReference type="CDD" id="cd03784">
    <property type="entry name" value="GT1_Gtf-like"/>
    <property type="match status" value="1"/>
</dbReference>
<feature type="domain" description="Glycosyltransferase N-terminal" evidence="6">
    <location>
        <begin position="5"/>
        <end position="238"/>
    </location>
</feature>